<dbReference type="InterPro" id="IPR050920">
    <property type="entry name" value="Nematode_rcpt-like_delta"/>
</dbReference>
<dbReference type="InterPro" id="IPR019421">
    <property type="entry name" value="7TM_GPCR_serpentine_rcpt_Srd"/>
</dbReference>
<evidence type="ECO:0000256" key="6">
    <source>
        <dbReference type="SAM" id="Phobius"/>
    </source>
</evidence>
<evidence type="ECO:0000256" key="3">
    <source>
        <dbReference type="ARBA" id="ARBA00022692"/>
    </source>
</evidence>
<evidence type="ECO:0000256" key="5">
    <source>
        <dbReference type="ARBA" id="ARBA00023136"/>
    </source>
</evidence>
<comment type="caution">
    <text evidence="7">The sequence shown here is derived from an EMBL/GenBank/DDBJ whole genome shotgun (WGS) entry which is preliminary data.</text>
</comment>
<dbReference type="GO" id="GO:0016020">
    <property type="term" value="C:membrane"/>
    <property type="evidence" value="ECO:0007669"/>
    <property type="project" value="UniProtKB-SubCell"/>
</dbReference>
<keyword evidence="8" id="KW-1185">Reference proteome</keyword>
<feature type="transmembrane region" description="Helical" evidence="6">
    <location>
        <begin position="192"/>
        <end position="218"/>
    </location>
</feature>
<feature type="transmembrane region" description="Helical" evidence="6">
    <location>
        <begin position="20"/>
        <end position="39"/>
    </location>
</feature>
<proteinExistence type="inferred from homology"/>
<dbReference type="PANTHER" id="PTHR22945">
    <property type="entry name" value="SERPENTINE RECEPTOR, CLASS D DELTA"/>
    <property type="match status" value="1"/>
</dbReference>
<feature type="transmembrane region" description="Helical" evidence="6">
    <location>
        <begin position="94"/>
        <end position="123"/>
    </location>
</feature>
<dbReference type="PANTHER" id="PTHR22945:SF40">
    <property type="entry name" value="SERPENTINE RECEPTOR, CLASS D (DELTA)-RELATED"/>
    <property type="match status" value="1"/>
</dbReference>
<feature type="transmembrane region" description="Helical" evidence="6">
    <location>
        <begin position="135"/>
        <end position="155"/>
    </location>
</feature>
<evidence type="ECO:0000256" key="4">
    <source>
        <dbReference type="ARBA" id="ARBA00022989"/>
    </source>
</evidence>
<dbReference type="Pfam" id="PF10317">
    <property type="entry name" value="7TM_GPCR_Srd"/>
    <property type="match status" value="1"/>
</dbReference>
<keyword evidence="4 6" id="KW-1133">Transmembrane helix</keyword>
<keyword evidence="3 6" id="KW-0812">Transmembrane</keyword>
<reference evidence="7" key="1">
    <citation type="submission" date="2023-07" db="EMBL/GenBank/DDBJ databases">
        <authorList>
            <consortium name="CYATHOMIX"/>
        </authorList>
    </citation>
    <scope>NUCLEOTIDE SEQUENCE</scope>
    <source>
        <strain evidence="7">N/A</strain>
    </source>
</reference>
<evidence type="ECO:0000313" key="7">
    <source>
        <dbReference type="EMBL" id="CAJ0599332.1"/>
    </source>
</evidence>
<evidence type="ECO:0008006" key="9">
    <source>
        <dbReference type="Google" id="ProtNLM"/>
    </source>
</evidence>
<organism evidence="7 8">
    <name type="scientific">Cylicocyclus nassatus</name>
    <name type="common">Nematode worm</name>
    <dbReference type="NCBI Taxonomy" id="53992"/>
    <lineage>
        <taxon>Eukaryota</taxon>
        <taxon>Metazoa</taxon>
        <taxon>Ecdysozoa</taxon>
        <taxon>Nematoda</taxon>
        <taxon>Chromadorea</taxon>
        <taxon>Rhabditida</taxon>
        <taxon>Rhabditina</taxon>
        <taxon>Rhabditomorpha</taxon>
        <taxon>Strongyloidea</taxon>
        <taxon>Strongylidae</taxon>
        <taxon>Cylicocyclus</taxon>
    </lineage>
</organism>
<protein>
    <recommendedName>
        <fullName evidence="9">G protein-coupled receptor</fullName>
    </recommendedName>
</protein>
<feature type="transmembrane region" description="Helical" evidence="6">
    <location>
        <begin position="51"/>
        <end position="74"/>
    </location>
</feature>
<dbReference type="AlphaFoldDB" id="A0AA36M768"/>
<accession>A0AA36M768</accession>
<dbReference type="SUPFAM" id="SSF81321">
    <property type="entry name" value="Family A G protein-coupled receptor-like"/>
    <property type="match status" value="1"/>
</dbReference>
<sequence length="285" mass="32228">MTTSVVTQQNLLDYLSSIIYSTYSILGIILNSSLLWLTFTHKHSFIKEYRILLGNTTCTLLLHSLLTFFLQFVSAGDSLGFVALGPARFLDMPFLVLFCTALWLAIEYYAFMTIAMCMIYRYVTISGRSFSERQLLAFSAATFLLPLSMGIAILACNPDFSELHAIMDKLRPEYGLQRYGNYSGLPNVKNVYVAYTIAVICGIAIMSYIVMITVGFQTKKFLAEKAGVMSTRNLQMFKMMIKALIIQALVTVPLSFPHICLYLLLQFTSFRSLATLSTKKIWLRQ</sequence>
<dbReference type="Gene3D" id="1.20.1070.10">
    <property type="entry name" value="Rhodopsin 7-helix transmembrane proteins"/>
    <property type="match status" value="1"/>
</dbReference>
<dbReference type="Proteomes" id="UP001176961">
    <property type="component" value="Unassembled WGS sequence"/>
</dbReference>
<evidence type="ECO:0000313" key="8">
    <source>
        <dbReference type="Proteomes" id="UP001176961"/>
    </source>
</evidence>
<evidence type="ECO:0000256" key="1">
    <source>
        <dbReference type="ARBA" id="ARBA00004141"/>
    </source>
</evidence>
<name>A0AA36M768_CYLNA</name>
<feature type="transmembrane region" description="Helical" evidence="6">
    <location>
        <begin position="239"/>
        <end position="265"/>
    </location>
</feature>
<dbReference type="EMBL" id="CATQJL010000223">
    <property type="protein sequence ID" value="CAJ0599332.1"/>
    <property type="molecule type" value="Genomic_DNA"/>
</dbReference>
<gene>
    <name evidence="7" type="ORF">CYNAS_LOCUS11315</name>
</gene>
<comment type="similarity">
    <text evidence="2">Belongs to the nematode receptor-like protein srd family.</text>
</comment>
<evidence type="ECO:0000256" key="2">
    <source>
        <dbReference type="ARBA" id="ARBA00009166"/>
    </source>
</evidence>
<comment type="subcellular location">
    <subcellularLocation>
        <location evidence="1">Membrane</location>
        <topology evidence="1">Multi-pass membrane protein</topology>
    </subcellularLocation>
</comment>
<keyword evidence="5 6" id="KW-0472">Membrane</keyword>